<dbReference type="Pfam" id="PF00380">
    <property type="entry name" value="Ribosomal_S9"/>
    <property type="match status" value="1"/>
</dbReference>
<dbReference type="KEGG" id="bnn:FOA43_001160"/>
<dbReference type="InterPro" id="IPR020574">
    <property type="entry name" value="Ribosomal_uS9_CS"/>
</dbReference>
<dbReference type="InterPro" id="IPR023035">
    <property type="entry name" value="Ribosomal_uS9_bac/plastid"/>
</dbReference>
<dbReference type="RefSeq" id="XP_038777410.1">
    <property type="nucleotide sequence ID" value="XM_038921482.1"/>
</dbReference>
<dbReference type="Proteomes" id="UP000662931">
    <property type="component" value="Chromosome 1"/>
</dbReference>
<dbReference type="EMBL" id="CP064812">
    <property type="protein sequence ID" value="QPG73845.1"/>
    <property type="molecule type" value="Genomic_DNA"/>
</dbReference>
<sequence length="306" mass="34541">MYVSRLGRLGLPRAGNLKAVIGDWRITRRLESTSSSTQRPLRLKYQQFSQYYKDPAISKNVPELEQTRLIPTLPAFYASNPLHEEHISKLTDLLNRYLSLPFDKRNSSNSWLTFEDYKEIGGGNKLKVTQYQKLMTVLKRLDSIDPQLKNDEIEGALGGYRKAKEQASASKKSKTLDDKGRAVALGRRKASSAKVYVVKGSGEFLVNGKPLENVFPSFNDRLTVLYPLQVVNGEGDYNVFALSRGGGKTGQIDSIKLAISRALCIHNPLLKKRLFSAGCLTRDHRVVERKKPGKMKARKMPTWVKR</sequence>
<dbReference type="InterPro" id="IPR014721">
    <property type="entry name" value="Ribsml_uS5_D2-typ_fold_subgr"/>
</dbReference>
<evidence type="ECO:0000256" key="2">
    <source>
        <dbReference type="ARBA" id="ARBA00022980"/>
    </source>
</evidence>
<name>A0A875S0J8_EENNA</name>
<dbReference type="PANTHER" id="PTHR21569">
    <property type="entry name" value="RIBOSOMAL PROTEIN S9"/>
    <property type="match status" value="1"/>
</dbReference>
<gene>
    <name evidence="7" type="ORF">FOA43_001160</name>
</gene>
<accession>A0A875S0J8</accession>
<dbReference type="FunFam" id="3.30.230.10:FF:000001">
    <property type="entry name" value="30S ribosomal protein S9"/>
    <property type="match status" value="1"/>
</dbReference>
<keyword evidence="2 6" id="KW-0689">Ribosomal protein</keyword>
<dbReference type="PROSITE" id="PS00360">
    <property type="entry name" value="RIBOSOMAL_S9"/>
    <property type="match status" value="1"/>
</dbReference>
<dbReference type="InterPro" id="IPR000754">
    <property type="entry name" value="Ribosomal_uS9"/>
</dbReference>
<organism evidence="7 8">
    <name type="scientific">Eeniella nana</name>
    <name type="common">Yeast</name>
    <name type="synonym">Brettanomyces nanus</name>
    <dbReference type="NCBI Taxonomy" id="13502"/>
    <lineage>
        <taxon>Eukaryota</taxon>
        <taxon>Fungi</taxon>
        <taxon>Dikarya</taxon>
        <taxon>Ascomycota</taxon>
        <taxon>Saccharomycotina</taxon>
        <taxon>Pichiomycetes</taxon>
        <taxon>Pichiales</taxon>
        <taxon>Pichiaceae</taxon>
        <taxon>Brettanomyces</taxon>
    </lineage>
</organism>
<evidence type="ECO:0000256" key="5">
    <source>
        <dbReference type="ARBA" id="ARBA00042623"/>
    </source>
</evidence>
<dbReference type="AlphaFoldDB" id="A0A875S0J8"/>
<reference evidence="7" key="1">
    <citation type="submission" date="2020-10" db="EMBL/GenBank/DDBJ databases">
        <authorList>
            <person name="Roach M.J.R."/>
        </authorList>
    </citation>
    <scope>NUCLEOTIDE SEQUENCE</scope>
    <source>
        <strain evidence="7">CBS 1945</strain>
    </source>
</reference>
<dbReference type="PANTHER" id="PTHR21569:SF1">
    <property type="entry name" value="SMALL RIBOSOMAL SUBUNIT PROTEIN US9M"/>
    <property type="match status" value="1"/>
</dbReference>
<evidence type="ECO:0000256" key="4">
    <source>
        <dbReference type="ARBA" id="ARBA00039318"/>
    </source>
</evidence>
<protein>
    <recommendedName>
        <fullName evidence="4">Small ribosomal subunit protein uS9m</fullName>
    </recommendedName>
    <alternativeName>
        <fullName evidence="5">37S ribosomal protein S9, mitochondrial</fullName>
    </alternativeName>
</protein>
<dbReference type="InterPro" id="IPR020568">
    <property type="entry name" value="Ribosomal_Su5_D2-typ_SF"/>
</dbReference>
<keyword evidence="3 6" id="KW-0687">Ribonucleoprotein</keyword>
<dbReference type="GO" id="GO:0006412">
    <property type="term" value="P:translation"/>
    <property type="evidence" value="ECO:0007669"/>
    <property type="project" value="InterPro"/>
</dbReference>
<dbReference type="SUPFAM" id="SSF54211">
    <property type="entry name" value="Ribosomal protein S5 domain 2-like"/>
    <property type="match status" value="1"/>
</dbReference>
<dbReference type="GeneID" id="62194561"/>
<evidence type="ECO:0000256" key="3">
    <source>
        <dbReference type="ARBA" id="ARBA00023274"/>
    </source>
</evidence>
<evidence type="ECO:0000313" key="7">
    <source>
        <dbReference type="EMBL" id="QPG73845.1"/>
    </source>
</evidence>
<comment type="similarity">
    <text evidence="1 6">Belongs to the universal ribosomal protein uS9 family.</text>
</comment>
<dbReference type="NCBIfam" id="NF001099">
    <property type="entry name" value="PRK00132.1"/>
    <property type="match status" value="1"/>
</dbReference>
<dbReference type="Gene3D" id="3.30.230.10">
    <property type="match status" value="1"/>
</dbReference>
<proteinExistence type="inferred from homology"/>
<evidence type="ECO:0000256" key="1">
    <source>
        <dbReference type="ARBA" id="ARBA00005251"/>
    </source>
</evidence>
<dbReference type="GO" id="GO:0003723">
    <property type="term" value="F:RNA binding"/>
    <property type="evidence" value="ECO:0007669"/>
    <property type="project" value="TreeGrafter"/>
</dbReference>
<dbReference type="GO" id="GO:0005763">
    <property type="term" value="C:mitochondrial small ribosomal subunit"/>
    <property type="evidence" value="ECO:0007669"/>
    <property type="project" value="TreeGrafter"/>
</dbReference>
<keyword evidence="8" id="KW-1185">Reference proteome</keyword>
<dbReference type="OrthoDB" id="10254627at2759"/>
<evidence type="ECO:0000256" key="6">
    <source>
        <dbReference type="RuleBase" id="RU003815"/>
    </source>
</evidence>
<evidence type="ECO:0000313" key="8">
    <source>
        <dbReference type="Proteomes" id="UP000662931"/>
    </source>
</evidence>
<dbReference type="GO" id="GO:0003735">
    <property type="term" value="F:structural constituent of ribosome"/>
    <property type="evidence" value="ECO:0007669"/>
    <property type="project" value="InterPro"/>
</dbReference>